<organism evidence="4 5">
    <name type="scientific">Paramuribaculum intestinale</name>
    <dbReference type="NCBI Taxonomy" id="2094151"/>
    <lineage>
        <taxon>Bacteria</taxon>
        <taxon>Pseudomonadati</taxon>
        <taxon>Bacteroidota</taxon>
        <taxon>Bacteroidia</taxon>
        <taxon>Bacteroidales</taxon>
        <taxon>Muribaculaceae</taxon>
        <taxon>Paramuribaculum</taxon>
    </lineage>
</organism>
<evidence type="ECO:0000256" key="2">
    <source>
        <dbReference type="ARBA" id="ARBA00000751"/>
    </source>
</evidence>
<dbReference type="EMBL" id="PUBV01000032">
    <property type="protein sequence ID" value="PWB06164.1"/>
    <property type="molecule type" value="Genomic_DNA"/>
</dbReference>
<protein>
    <submittedName>
        <fullName evidence="4">DUF1768 domain-containing protein</fullName>
    </submittedName>
</protein>
<dbReference type="Pfam" id="PF08719">
    <property type="entry name" value="NADAR"/>
    <property type="match status" value="1"/>
</dbReference>
<keyword evidence="5" id="KW-1185">Reference proteome</keyword>
<dbReference type="AlphaFoldDB" id="A0A2V1IVR5"/>
<feature type="domain" description="NADAR" evidence="3">
    <location>
        <begin position="13"/>
        <end position="155"/>
    </location>
</feature>
<accession>A0A2V1IVR5</accession>
<sequence>MKITDKYVLFWSGIFSNFARTEYTSHDGILFCCSEQEFMYRKAIHFNDIETSEKILAARDPKEIKALGRQVKNFIEDEWSRVSKDYMFRACLSKFSQVEKARKAILSYPGLQFVEASPYDRIWGIGLSESDALALDSSTWRGSNWLGQVLDSVRCLIERENE</sequence>
<dbReference type="InterPro" id="IPR012816">
    <property type="entry name" value="NADAR"/>
</dbReference>
<evidence type="ECO:0000313" key="4">
    <source>
        <dbReference type="EMBL" id="PWB06164.1"/>
    </source>
</evidence>
<dbReference type="InterPro" id="IPR037238">
    <property type="entry name" value="YbiA-like_sf"/>
</dbReference>
<gene>
    <name evidence="4" type="ORF">C5O25_11085</name>
</gene>
<name>A0A2V1IVR5_9BACT</name>
<comment type="catalytic activity">
    <reaction evidence="2">
        <text>2,5-diamino-6-hydroxy-4-(5-phosphoribosylamino)-pyrimidine + H2O = 2,5,6-triamino-4-hydroxypyrimidine + D-ribose 5-phosphate</text>
        <dbReference type="Rhea" id="RHEA:23436"/>
        <dbReference type="ChEBI" id="CHEBI:15377"/>
        <dbReference type="ChEBI" id="CHEBI:58614"/>
        <dbReference type="ChEBI" id="CHEBI:78346"/>
        <dbReference type="ChEBI" id="CHEBI:137796"/>
    </reaction>
</comment>
<dbReference type="NCBIfam" id="TIGR02464">
    <property type="entry name" value="ribofla_fusion"/>
    <property type="match status" value="1"/>
</dbReference>
<reference evidence="5" key="1">
    <citation type="submission" date="2018-02" db="EMBL/GenBank/DDBJ databases">
        <authorList>
            <person name="Clavel T."/>
            <person name="Strowig T."/>
        </authorList>
    </citation>
    <scope>NUCLEOTIDE SEQUENCE [LARGE SCALE GENOMIC DNA]</scope>
    <source>
        <strain evidence="5">DSM 100764</strain>
    </source>
</reference>
<dbReference type="RefSeq" id="WP_107036807.1">
    <property type="nucleotide sequence ID" value="NZ_CAOMDK010000007.1"/>
</dbReference>
<dbReference type="Gene3D" id="1.10.357.40">
    <property type="entry name" value="YbiA-like"/>
    <property type="match status" value="1"/>
</dbReference>
<evidence type="ECO:0000256" key="1">
    <source>
        <dbReference type="ARBA" id="ARBA00000022"/>
    </source>
</evidence>
<comment type="catalytic activity">
    <reaction evidence="1">
        <text>5-amino-6-(5-phospho-D-ribosylamino)uracil + H2O = 5,6-diaminouracil + D-ribose 5-phosphate</text>
        <dbReference type="Rhea" id="RHEA:55020"/>
        <dbReference type="ChEBI" id="CHEBI:15377"/>
        <dbReference type="ChEBI" id="CHEBI:46252"/>
        <dbReference type="ChEBI" id="CHEBI:58453"/>
        <dbReference type="ChEBI" id="CHEBI:78346"/>
    </reaction>
</comment>
<proteinExistence type="predicted"/>
<comment type="caution">
    <text evidence="4">The sequence shown here is derived from an EMBL/GenBank/DDBJ whole genome shotgun (WGS) entry which is preliminary data.</text>
</comment>
<dbReference type="CDD" id="cd15457">
    <property type="entry name" value="NADAR"/>
    <property type="match status" value="1"/>
</dbReference>
<dbReference type="SUPFAM" id="SSF143990">
    <property type="entry name" value="YbiA-like"/>
    <property type="match status" value="1"/>
</dbReference>
<evidence type="ECO:0000313" key="5">
    <source>
        <dbReference type="Proteomes" id="UP000244925"/>
    </source>
</evidence>
<evidence type="ECO:0000259" key="3">
    <source>
        <dbReference type="Pfam" id="PF08719"/>
    </source>
</evidence>
<dbReference type="Proteomes" id="UP000244925">
    <property type="component" value="Unassembled WGS sequence"/>
</dbReference>